<dbReference type="SUPFAM" id="SSF51338">
    <property type="entry name" value="Composite domain of metallo-dependent hydrolases"/>
    <property type="match status" value="1"/>
</dbReference>
<evidence type="ECO:0000256" key="4">
    <source>
        <dbReference type="ARBA" id="ARBA00022801"/>
    </source>
</evidence>
<dbReference type="PANTHER" id="PTHR11647:SF1">
    <property type="entry name" value="COLLAPSIN RESPONSE MEDIATOR PROTEIN"/>
    <property type="match status" value="1"/>
</dbReference>
<dbReference type="InterPro" id="IPR032466">
    <property type="entry name" value="Metal_Hydrolase"/>
</dbReference>
<protein>
    <submittedName>
        <fullName evidence="6">Dihydropyrimidinase</fullName>
    </submittedName>
</protein>
<gene>
    <name evidence="6" type="ORF">SAMN05216447_102216</name>
</gene>
<dbReference type="PANTHER" id="PTHR11647">
    <property type="entry name" value="HYDRANTOINASE/DIHYDROPYRIMIDINASE FAMILY MEMBER"/>
    <property type="match status" value="1"/>
</dbReference>
<keyword evidence="3" id="KW-0479">Metal-binding</keyword>
<dbReference type="InterPro" id="IPR011059">
    <property type="entry name" value="Metal-dep_hydrolase_composite"/>
</dbReference>
<comment type="similarity">
    <text evidence="2">Belongs to the metallo-dependent hydrolases superfamily. Hydantoinase/dihydropyrimidinase family.</text>
</comment>
<evidence type="ECO:0000259" key="5">
    <source>
        <dbReference type="Pfam" id="PF01979"/>
    </source>
</evidence>
<proteinExistence type="inferred from homology"/>
<evidence type="ECO:0000313" key="7">
    <source>
        <dbReference type="Proteomes" id="UP000199135"/>
    </source>
</evidence>
<evidence type="ECO:0000313" key="6">
    <source>
        <dbReference type="EMBL" id="SEH44340.1"/>
    </source>
</evidence>
<keyword evidence="7" id="KW-1185">Reference proteome</keyword>
<evidence type="ECO:0000256" key="2">
    <source>
        <dbReference type="ARBA" id="ARBA00008829"/>
    </source>
</evidence>
<organism evidence="6 7">
    <name type="scientific">Parafannyhessea umbonata</name>
    <dbReference type="NCBI Taxonomy" id="604330"/>
    <lineage>
        <taxon>Bacteria</taxon>
        <taxon>Bacillati</taxon>
        <taxon>Actinomycetota</taxon>
        <taxon>Coriobacteriia</taxon>
        <taxon>Coriobacteriales</taxon>
        <taxon>Atopobiaceae</taxon>
        <taxon>Parafannyhessea</taxon>
    </lineage>
</organism>
<name>A0A1H6I6J5_9ACTN</name>
<dbReference type="EMBL" id="FNWT01000002">
    <property type="protein sequence ID" value="SEH44340.1"/>
    <property type="molecule type" value="Genomic_DNA"/>
</dbReference>
<sequence>MSVKAEGEGAPTKVLRGGSLVTPDGVVRGDLVIEGDKIASVVPGGLAELPEGVQTFDVEGCWVFPGFIDAHTHMQCWTGMDWTADSFETGTRAAVCGGTTTIVDYATQDKGMTLREALDEWHRRADGTCTANYAFHMAIADWNEHTREEVADMRSAGITSFKSYFAYDHLRLDDAQTMELLEAIKPFDGILCVHCENGTLVNELQRRMVQAGITGPEGHALSRPAEAEAEAISRLMYLAELTGARVNVVHCSTRLGLEQVRAARRRGVRVMLETCPQYLLLDDSRYLEKGEDGFAGAKYVMSPPLRKPDDVAALREAVLAGEVDQISTDHCSFNLHGQKDRGRDDFTRIPNGGPGVEHRPALIMTTFEGRLGAMDFLRLLSEGQAKVFGMYPQKGALAAGSDADVCVWDPGQRWTISQANQHQAVDYTTYEGFDVHGRARLVFVNGVLAAQDGDPTGVQPGRYVARRA</sequence>
<dbReference type="Gene3D" id="3.20.20.140">
    <property type="entry name" value="Metal-dependent hydrolases"/>
    <property type="match status" value="1"/>
</dbReference>
<feature type="domain" description="Amidohydrolase-related" evidence="5">
    <location>
        <begin position="62"/>
        <end position="447"/>
    </location>
</feature>
<evidence type="ECO:0000256" key="1">
    <source>
        <dbReference type="ARBA" id="ARBA00001947"/>
    </source>
</evidence>
<dbReference type="InterPro" id="IPR006680">
    <property type="entry name" value="Amidohydro-rel"/>
</dbReference>
<evidence type="ECO:0000256" key="3">
    <source>
        <dbReference type="ARBA" id="ARBA00022723"/>
    </source>
</evidence>
<dbReference type="RefSeq" id="WP_078687092.1">
    <property type="nucleotide sequence ID" value="NZ_FNWT01000002.1"/>
</dbReference>
<comment type="cofactor">
    <cofactor evidence="1">
        <name>Zn(2+)</name>
        <dbReference type="ChEBI" id="CHEBI:29105"/>
    </cofactor>
</comment>
<dbReference type="Gene3D" id="2.30.40.10">
    <property type="entry name" value="Urease, subunit C, domain 1"/>
    <property type="match status" value="1"/>
</dbReference>
<accession>A0A1H6I6J5</accession>
<comment type="caution">
    <text evidence="6">The sequence shown here is derived from an EMBL/GenBank/DDBJ whole genome shotgun (WGS) entry which is preliminary data.</text>
</comment>
<dbReference type="Pfam" id="PF01979">
    <property type="entry name" value="Amidohydro_1"/>
    <property type="match status" value="1"/>
</dbReference>
<reference evidence="6 7" key="1">
    <citation type="submission" date="2016-10" db="EMBL/GenBank/DDBJ databases">
        <authorList>
            <person name="Varghese N."/>
            <person name="Submissions S."/>
        </authorList>
    </citation>
    <scope>NUCLEOTIDE SEQUENCE [LARGE SCALE GENOMIC DNA]</scope>
    <source>
        <strain evidence="6 7">WCP15</strain>
    </source>
</reference>
<keyword evidence="4" id="KW-0378">Hydrolase</keyword>
<dbReference type="Proteomes" id="UP000199135">
    <property type="component" value="Unassembled WGS sequence"/>
</dbReference>
<dbReference type="SUPFAM" id="SSF51556">
    <property type="entry name" value="Metallo-dependent hydrolases"/>
    <property type="match status" value="1"/>
</dbReference>
<dbReference type="InterPro" id="IPR050378">
    <property type="entry name" value="Metallo-dep_Hydrolases_sf"/>
</dbReference>
<dbReference type="NCBIfam" id="TIGR02033">
    <property type="entry name" value="D-hydantoinase"/>
    <property type="match status" value="1"/>
</dbReference>
<dbReference type="InterPro" id="IPR011778">
    <property type="entry name" value="Hydantoinase/dihydroPyrase"/>
</dbReference>